<protein>
    <recommendedName>
        <fullName evidence="3">F-box domain-containing protein</fullName>
    </recommendedName>
</protein>
<evidence type="ECO:0000313" key="1">
    <source>
        <dbReference type="EMBL" id="KAG2218105.1"/>
    </source>
</evidence>
<evidence type="ECO:0000313" key="2">
    <source>
        <dbReference type="Proteomes" id="UP000646827"/>
    </source>
</evidence>
<dbReference type="Gene3D" id="1.20.1280.50">
    <property type="match status" value="1"/>
</dbReference>
<dbReference type="SUPFAM" id="SSF52047">
    <property type="entry name" value="RNI-like"/>
    <property type="match status" value="2"/>
</dbReference>
<name>A0A8H7VF22_9FUNG</name>
<reference evidence="1 2" key="1">
    <citation type="submission" date="2020-12" db="EMBL/GenBank/DDBJ databases">
        <title>Metabolic potential, ecology and presence of endohyphal bacteria is reflected in genomic diversity of Mucoromycotina.</title>
        <authorList>
            <person name="Muszewska A."/>
            <person name="Okrasinska A."/>
            <person name="Steczkiewicz K."/>
            <person name="Drgas O."/>
            <person name="Orlowska M."/>
            <person name="Perlinska-Lenart U."/>
            <person name="Aleksandrzak-Piekarczyk T."/>
            <person name="Szatraj K."/>
            <person name="Zielenkiewicz U."/>
            <person name="Pilsyk S."/>
            <person name="Malc E."/>
            <person name="Mieczkowski P."/>
            <person name="Kruszewska J.S."/>
            <person name="Biernat P."/>
            <person name="Pawlowska J."/>
        </authorList>
    </citation>
    <scope>NUCLEOTIDE SEQUENCE [LARGE SCALE GENOMIC DNA]</scope>
    <source>
        <strain evidence="1 2">CBS 142.35</strain>
    </source>
</reference>
<accession>A0A8H7VF22</accession>
<dbReference type="PANTHER" id="PTHR13318">
    <property type="entry name" value="PARTNER OF PAIRED, ISOFORM B-RELATED"/>
    <property type="match status" value="1"/>
</dbReference>
<dbReference type="Gene3D" id="1.25.40.10">
    <property type="entry name" value="Tetratricopeptide repeat domain"/>
    <property type="match status" value="1"/>
</dbReference>
<comment type="caution">
    <text evidence="1">The sequence shown here is derived from an EMBL/GenBank/DDBJ whole genome shotgun (WGS) entry which is preliminary data.</text>
</comment>
<organism evidence="1 2">
    <name type="scientific">Circinella minor</name>
    <dbReference type="NCBI Taxonomy" id="1195481"/>
    <lineage>
        <taxon>Eukaryota</taxon>
        <taxon>Fungi</taxon>
        <taxon>Fungi incertae sedis</taxon>
        <taxon>Mucoromycota</taxon>
        <taxon>Mucoromycotina</taxon>
        <taxon>Mucoromycetes</taxon>
        <taxon>Mucorales</taxon>
        <taxon>Lichtheimiaceae</taxon>
        <taxon>Circinella</taxon>
    </lineage>
</organism>
<dbReference type="InterPro" id="IPR011990">
    <property type="entry name" value="TPR-like_helical_dom_sf"/>
</dbReference>
<dbReference type="SUPFAM" id="SSF48452">
    <property type="entry name" value="TPR-like"/>
    <property type="match status" value="1"/>
</dbReference>
<dbReference type="Proteomes" id="UP000646827">
    <property type="component" value="Unassembled WGS sequence"/>
</dbReference>
<dbReference type="InterPro" id="IPR032675">
    <property type="entry name" value="LRR_dom_sf"/>
</dbReference>
<dbReference type="GO" id="GO:0031146">
    <property type="term" value="P:SCF-dependent proteasomal ubiquitin-dependent protein catabolic process"/>
    <property type="evidence" value="ECO:0007669"/>
    <property type="project" value="TreeGrafter"/>
</dbReference>
<proteinExistence type="predicted"/>
<keyword evidence="2" id="KW-1185">Reference proteome</keyword>
<sequence>MTLSTTILSTSSSSLYQFNVDPVISSFSKISKAVDEHDYKNAVEFASFTMNQINQSLLFSVLDYRIHALCKIYNYEAAICDAKHMVSIAPSLPLSYLRLGNLYTIQGKQKEAIKTYETALKNCFPTLPLKNDSHGTNSIYHRQQEQYQNLIQRKNTAIEQYEKRVDFISMLPKELSFSILAQLNKESKSECLETCKKWCEILLACPMAWYTMNINNNNFMLEAQIESMIPDIAPHVRYLSMDTSLRITEDWNLLITDGFRHIQNSLTELKLDLVSSNMMISPKMIKISDLLIILPHLIRLVYKVPDLELDLMGDFSSMSSFNDRSQGYPLKDLDLQLHPIHRRMIEPLLQHCSQLRRLALQICMDDFVDLLDLYCPNLRIIAYNYGIEEVVELDKNEIGDKNDGLRKFYFSGYSISNQPRFDYRPIMSLILNNASTMDTINIGDWSTITQPSDQSILPYDTTHLKKMTHLKNLSIDYDGTHPVAESLLQYIPDYHALTTLDVCIQKNLPRFIDHLIAARRPQQTLRLMLPTNKTNDDHTALLELFQHYTVMSTQSASLSKNKNIAYTKTLETLRLWDATNFLTDQMLNTISNIKSITNIEMVSRSSGISPEGLNVFIRKLSEKMTDLRLGGLDIVDDDHLIQLADQLKSLTHLKLEVLENITDYGLIILMDRAIHLKSILISTCPLITETVLNYAKLKHIEISINDV</sequence>
<dbReference type="OrthoDB" id="4605713at2759"/>
<dbReference type="EMBL" id="JAEPRB010000252">
    <property type="protein sequence ID" value="KAG2218105.1"/>
    <property type="molecule type" value="Genomic_DNA"/>
</dbReference>
<gene>
    <name evidence="1" type="ORF">INT45_000028</name>
</gene>
<dbReference type="Gene3D" id="3.80.10.10">
    <property type="entry name" value="Ribonuclease Inhibitor"/>
    <property type="match status" value="1"/>
</dbReference>
<dbReference type="GO" id="GO:0019005">
    <property type="term" value="C:SCF ubiquitin ligase complex"/>
    <property type="evidence" value="ECO:0007669"/>
    <property type="project" value="TreeGrafter"/>
</dbReference>
<dbReference type="AlphaFoldDB" id="A0A8H7VF22"/>
<evidence type="ECO:0008006" key="3">
    <source>
        <dbReference type="Google" id="ProtNLM"/>
    </source>
</evidence>